<evidence type="ECO:0000313" key="1">
    <source>
        <dbReference type="EMBL" id="PBK69327.1"/>
    </source>
</evidence>
<proteinExistence type="predicted"/>
<reference evidence="2" key="1">
    <citation type="journal article" date="2017" name="Nat. Ecol. Evol.">
        <title>Genome expansion and lineage-specific genetic innovations in the forest pathogenic fungi Armillaria.</title>
        <authorList>
            <person name="Sipos G."/>
            <person name="Prasanna A.N."/>
            <person name="Walter M.C."/>
            <person name="O'Connor E."/>
            <person name="Balint B."/>
            <person name="Krizsan K."/>
            <person name="Kiss B."/>
            <person name="Hess J."/>
            <person name="Varga T."/>
            <person name="Slot J."/>
            <person name="Riley R."/>
            <person name="Boka B."/>
            <person name="Rigling D."/>
            <person name="Barry K."/>
            <person name="Lee J."/>
            <person name="Mihaltcheva S."/>
            <person name="LaButti K."/>
            <person name="Lipzen A."/>
            <person name="Waldron R."/>
            <person name="Moloney N.M."/>
            <person name="Sperisen C."/>
            <person name="Kredics L."/>
            <person name="Vagvoelgyi C."/>
            <person name="Patrignani A."/>
            <person name="Fitzpatrick D."/>
            <person name="Nagy I."/>
            <person name="Doyle S."/>
            <person name="Anderson J.B."/>
            <person name="Grigoriev I.V."/>
            <person name="Gueldener U."/>
            <person name="Muensterkoetter M."/>
            <person name="Nagy L.G."/>
        </authorList>
    </citation>
    <scope>NUCLEOTIDE SEQUENCE [LARGE SCALE GENOMIC DNA]</scope>
    <source>
        <strain evidence="2">28-4</strain>
    </source>
</reference>
<protein>
    <submittedName>
        <fullName evidence="1">Uncharacterized protein</fullName>
    </submittedName>
</protein>
<organism evidence="1 2">
    <name type="scientific">Armillaria solidipes</name>
    <dbReference type="NCBI Taxonomy" id="1076256"/>
    <lineage>
        <taxon>Eukaryota</taxon>
        <taxon>Fungi</taxon>
        <taxon>Dikarya</taxon>
        <taxon>Basidiomycota</taxon>
        <taxon>Agaricomycotina</taxon>
        <taxon>Agaricomycetes</taxon>
        <taxon>Agaricomycetidae</taxon>
        <taxon>Agaricales</taxon>
        <taxon>Marasmiineae</taxon>
        <taxon>Physalacriaceae</taxon>
        <taxon>Armillaria</taxon>
    </lineage>
</organism>
<keyword evidence="2" id="KW-1185">Reference proteome</keyword>
<name>A0A2H3BXL4_9AGAR</name>
<dbReference type="AlphaFoldDB" id="A0A2H3BXL4"/>
<evidence type="ECO:0000313" key="2">
    <source>
        <dbReference type="Proteomes" id="UP000218334"/>
    </source>
</evidence>
<accession>A0A2H3BXL4</accession>
<dbReference type="Proteomes" id="UP000218334">
    <property type="component" value="Unassembled WGS sequence"/>
</dbReference>
<sequence length="126" mass="14704">MRYTRGDHLFARRYIVASNQPCRIPPLNTKYYRSVEVFLSSAQSEQTERYSHKEFPYRTGRCRGQQEPGVNEVNARCVARGKVRKWGQEAEVKPFNQAGPEDPARFEEESQKGRIQIVPFPLRELT</sequence>
<gene>
    <name evidence="1" type="ORF">ARMSODRAFT_1004116</name>
</gene>
<dbReference type="EMBL" id="KZ293429">
    <property type="protein sequence ID" value="PBK69327.1"/>
    <property type="molecule type" value="Genomic_DNA"/>
</dbReference>